<reference evidence="1" key="1">
    <citation type="journal article" date="2008" name="Protist">
        <title>Sampling gene diversity across the supergroup Amoebozoa: large EST data sets from Acanthamoeba castellanii, Hartmannella vermiformis, Physarum polycephalum, Hyperamoeba dachnaya and Hyperamoeba sp.</title>
        <authorList>
            <person name="Watkins R.F."/>
            <person name="Gray M.W."/>
        </authorList>
    </citation>
    <scope>NUCLEOTIDE SEQUENCE</scope>
</reference>
<name>Q207Z3_9MYCE</name>
<accession>Q207Z3</accession>
<proteinExistence type="evidence at transcript level"/>
<dbReference type="AlphaFoldDB" id="Q207Z3"/>
<sequence length="56" mass="6208">FESNFGQLLKSFQAIDPNHRAEKVRRVARSLSLAENEALAEFVDMLMTEGLGIEAG</sequence>
<protein>
    <submittedName>
        <fullName evidence="1">CudA-like protein</fullName>
    </submittedName>
</protein>
<feature type="non-terminal residue" evidence="1">
    <location>
        <position position="1"/>
    </location>
</feature>
<organism evidence="1">
    <name type="scientific">Hyperamoeba sp. RFW-2006</name>
    <dbReference type="NCBI Taxonomy" id="375387"/>
    <lineage>
        <taxon>Eukaryota</taxon>
        <taxon>Amoebozoa</taxon>
        <taxon>Evosea</taxon>
        <taxon>Eumycetozoa</taxon>
        <taxon>Myxogastria</taxon>
        <taxon>Myxogastria incertae sedis</taxon>
        <taxon>Hyperamoeba</taxon>
    </lineage>
</organism>
<evidence type="ECO:0000313" key="1">
    <source>
        <dbReference type="EMBL" id="ABD72522.1"/>
    </source>
</evidence>
<dbReference type="EMBL" id="DQ407614">
    <property type="protein sequence ID" value="ABD72522.1"/>
    <property type="molecule type" value="mRNA"/>
</dbReference>
<feature type="non-terminal residue" evidence="1">
    <location>
        <position position="56"/>
    </location>
</feature>